<keyword evidence="2" id="KW-1185">Reference proteome</keyword>
<name>A0ABU0YKF0_9PROT</name>
<organism evidence="1 2">
    <name type="scientific">Dongia sedimenti</name>
    <dbReference type="NCBI Taxonomy" id="3064282"/>
    <lineage>
        <taxon>Bacteria</taxon>
        <taxon>Pseudomonadati</taxon>
        <taxon>Pseudomonadota</taxon>
        <taxon>Alphaproteobacteria</taxon>
        <taxon>Rhodospirillales</taxon>
        <taxon>Dongiaceae</taxon>
        <taxon>Dongia</taxon>
    </lineage>
</organism>
<dbReference type="EMBL" id="JAUYVI010000003">
    <property type="protein sequence ID" value="MDQ7248194.1"/>
    <property type="molecule type" value="Genomic_DNA"/>
</dbReference>
<evidence type="ECO:0000313" key="2">
    <source>
        <dbReference type="Proteomes" id="UP001230156"/>
    </source>
</evidence>
<evidence type="ECO:0000313" key="1">
    <source>
        <dbReference type="EMBL" id="MDQ7248194.1"/>
    </source>
</evidence>
<protein>
    <submittedName>
        <fullName evidence="1">PAS domain-containing protein</fullName>
    </submittedName>
</protein>
<proteinExistence type="predicted"/>
<accession>A0ABU0YKF0</accession>
<comment type="caution">
    <text evidence="1">The sequence shown here is derived from an EMBL/GenBank/DDBJ whole genome shotgun (WGS) entry which is preliminary data.</text>
</comment>
<dbReference type="RefSeq" id="WP_379955641.1">
    <property type="nucleotide sequence ID" value="NZ_JAUYVI010000003.1"/>
</dbReference>
<gene>
    <name evidence="1" type="ORF">Q8A70_10985</name>
</gene>
<sequence>MASDSPTAAEIEALIAESHPDIRVLVDYWRGKKGERRMPKRSDIDPAELKPYLPRISLIDVVPDERRFVYRLVGTEEVALRGYDPTGKSVGEGFFGPNRELAFEHYGYVVEHKAPYCYRGDFDVQDGFVENEDVIFLPLSEDGETVNMILLFYFDYRDHRRVEPGSVLARTQPRKSDDPT</sequence>
<dbReference type="Proteomes" id="UP001230156">
    <property type="component" value="Unassembled WGS sequence"/>
</dbReference>
<dbReference type="InterPro" id="IPR009922">
    <property type="entry name" value="DUF1457"/>
</dbReference>
<dbReference type="Pfam" id="PF07310">
    <property type="entry name" value="PAS_5"/>
    <property type="match status" value="1"/>
</dbReference>
<reference evidence="2" key="1">
    <citation type="submission" date="2023-08" db="EMBL/GenBank/DDBJ databases">
        <title>Rhodospirillaceae gen. nov., a novel taxon isolated from the Yangtze River Yuezi River estuary sludge.</title>
        <authorList>
            <person name="Ruan L."/>
        </authorList>
    </citation>
    <scope>NUCLEOTIDE SEQUENCE [LARGE SCALE GENOMIC DNA]</scope>
    <source>
        <strain evidence="2">R-7</strain>
    </source>
</reference>